<dbReference type="Pfam" id="PF07987">
    <property type="entry name" value="DUF1775"/>
    <property type="match status" value="1"/>
</dbReference>
<feature type="compositionally biased region" description="Polar residues" evidence="1">
    <location>
        <begin position="138"/>
        <end position="148"/>
    </location>
</feature>
<proteinExistence type="predicted"/>
<dbReference type="Proteomes" id="UP001519343">
    <property type="component" value="Unassembled WGS sequence"/>
</dbReference>
<evidence type="ECO:0000256" key="1">
    <source>
        <dbReference type="SAM" id="MobiDB-lite"/>
    </source>
</evidence>
<sequence length="177" mass="18389">MRVPSEEDVPTVKVEVKVPDGVNVSRLEPKSEWNYELTKDDTGKITAITWTTTGKGLGATEFGEFKMQGKVADDATELVWKAYQTYEDGLLVEWVGTEGSDKPASVTLVAAGTGDAHGHGGGAGDTAQGEPAGEQADQGEQGTEAAASSSAPYGMSIAALALSAVALVMAMRKRGGR</sequence>
<dbReference type="EMBL" id="JAGGKT010000005">
    <property type="protein sequence ID" value="MBP1932086.1"/>
    <property type="molecule type" value="Genomic_DNA"/>
</dbReference>
<feature type="region of interest" description="Disordered" evidence="1">
    <location>
        <begin position="111"/>
        <end position="148"/>
    </location>
</feature>
<keyword evidence="4" id="KW-1185">Reference proteome</keyword>
<evidence type="ECO:0000313" key="3">
    <source>
        <dbReference type="EMBL" id="MBP1932086.1"/>
    </source>
</evidence>
<feature type="domain" description="YncI copper-binding" evidence="2">
    <location>
        <begin position="1"/>
        <end position="99"/>
    </location>
</feature>
<dbReference type="InterPro" id="IPR012533">
    <property type="entry name" value="YcnI-copper_dom"/>
</dbReference>
<evidence type="ECO:0000259" key="2">
    <source>
        <dbReference type="Pfam" id="PF07987"/>
    </source>
</evidence>
<name>A0ABS4GPD2_9BACL</name>
<comment type="caution">
    <text evidence="3">The sequence shown here is derived from an EMBL/GenBank/DDBJ whole genome shotgun (WGS) entry which is preliminary data.</text>
</comment>
<reference evidence="3 4" key="1">
    <citation type="submission" date="2021-03" db="EMBL/GenBank/DDBJ databases">
        <title>Genomic Encyclopedia of Type Strains, Phase IV (KMG-IV): sequencing the most valuable type-strain genomes for metagenomic binning, comparative biology and taxonomic classification.</title>
        <authorList>
            <person name="Goeker M."/>
        </authorList>
    </citation>
    <scope>NUCLEOTIDE SEQUENCE [LARGE SCALE GENOMIC DNA]</scope>
    <source>
        <strain evidence="3 4">DSM 24738</strain>
    </source>
</reference>
<accession>A0ABS4GPD2</accession>
<dbReference type="InterPro" id="IPR038507">
    <property type="entry name" value="YcnI-like_sf"/>
</dbReference>
<protein>
    <submittedName>
        <fullName evidence="3">Uncharacterized protein YcnI</fullName>
    </submittedName>
</protein>
<evidence type="ECO:0000313" key="4">
    <source>
        <dbReference type="Proteomes" id="UP001519343"/>
    </source>
</evidence>
<gene>
    <name evidence="3" type="ORF">J2Z37_002087</name>
</gene>
<dbReference type="Gene3D" id="2.60.40.2230">
    <property type="entry name" value="Uncharacterised protein YcnI-like PF07987, DUF1775"/>
    <property type="match status" value="1"/>
</dbReference>
<organism evidence="3 4">
    <name type="scientific">Ammoniphilus resinae</name>
    <dbReference type="NCBI Taxonomy" id="861532"/>
    <lineage>
        <taxon>Bacteria</taxon>
        <taxon>Bacillati</taxon>
        <taxon>Bacillota</taxon>
        <taxon>Bacilli</taxon>
        <taxon>Bacillales</taxon>
        <taxon>Paenibacillaceae</taxon>
        <taxon>Aneurinibacillus group</taxon>
        <taxon>Ammoniphilus</taxon>
    </lineage>
</organism>